<evidence type="ECO:0000313" key="8">
    <source>
        <dbReference type="Proteomes" id="UP000229459"/>
    </source>
</evidence>
<dbReference type="InterPro" id="IPR051533">
    <property type="entry name" value="WaaL-like"/>
</dbReference>
<dbReference type="EMBL" id="PCSR01000013">
    <property type="protein sequence ID" value="PIP53518.1"/>
    <property type="molecule type" value="Genomic_DNA"/>
</dbReference>
<dbReference type="Pfam" id="PF04932">
    <property type="entry name" value="Wzy_C"/>
    <property type="match status" value="1"/>
</dbReference>
<keyword evidence="2 5" id="KW-0812">Transmembrane</keyword>
<evidence type="ECO:0000256" key="2">
    <source>
        <dbReference type="ARBA" id="ARBA00022692"/>
    </source>
</evidence>
<protein>
    <recommendedName>
        <fullName evidence="6">O-antigen ligase-related domain-containing protein</fullName>
    </recommendedName>
</protein>
<dbReference type="PANTHER" id="PTHR37422">
    <property type="entry name" value="TEICHURONIC ACID BIOSYNTHESIS PROTEIN TUAE"/>
    <property type="match status" value="1"/>
</dbReference>
<dbReference type="InterPro" id="IPR007016">
    <property type="entry name" value="O-antigen_ligase-rel_domated"/>
</dbReference>
<dbReference type="PANTHER" id="PTHR37422:SF13">
    <property type="entry name" value="LIPOPOLYSACCHARIDE BIOSYNTHESIS PROTEIN PA4999-RELATED"/>
    <property type="match status" value="1"/>
</dbReference>
<feature type="transmembrane region" description="Helical" evidence="5">
    <location>
        <begin position="152"/>
        <end position="173"/>
    </location>
</feature>
<reference evidence="7 8" key="1">
    <citation type="submission" date="2017-09" db="EMBL/GenBank/DDBJ databases">
        <title>Depth-based differentiation of microbial function through sediment-hosted aquifers and enrichment of novel symbionts in the deep terrestrial subsurface.</title>
        <authorList>
            <person name="Probst A.J."/>
            <person name="Ladd B."/>
            <person name="Jarett J.K."/>
            <person name="Geller-Mcgrath D.E."/>
            <person name="Sieber C.M."/>
            <person name="Emerson J.B."/>
            <person name="Anantharaman K."/>
            <person name="Thomas B.C."/>
            <person name="Malmstrom R."/>
            <person name="Stieglmeier M."/>
            <person name="Klingl A."/>
            <person name="Woyke T."/>
            <person name="Ryan C.M."/>
            <person name="Banfield J.F."/>
        </authorList>
    </citation>
    <scope>NUCLEOTIDE SEQUENCE [LARGE SCALE GENOMIC DNA]</scope>
    <source>
        <strain evidence="7">CG23_combo_of_CG06-09_8_20_14_all_34_8</strain>
    </source>
</reference>
<feature type="transmembrane region" description="Helical" evidence="5">
    <location>
        <begin position="265"/>
        <end position="283"/>
    </location>
</feature>
<comment type="caution">
    <text evidence="7">The sequence shown here is derived from an EMBL/GenBank/DDBJ whole genome shotgun (WGS) entry which is preliminary data.</text>
</comment>
<evidence type="ECO:0000313" key="7">
    <source>
        <dbReference type="EMBL" id="PIP53518.1"/>
    </source>
</evidence>
<accession>A0A2H0B990</accession>
<evidence type="ECO:0000256" key="1">
    <source>
        <dbReference type="ARBA" id="ARBA00004141"/>
    </source>
</evidence>
<feature type="transmembrane region" description="Helical" evidence="5">
    <location>
        <begin position="113"/>
        <end position="132"/>
    </location>
</feature>
<evidence type="ECO:0000256" key="3">
    <source>
        <dbReference type="ARBA" id="ARBA00022989"/>
    </source>
</evidence>
<evidence type="ECO:0000256" key="5">
    <source>
        <dbReference type="SAM" id="Phobius"/>
    </source>
</evidence>
<feature type="transmembrane region" description="Helical" evidence="5">
    <location>
        <begin position="226"/>
        <end position="245"/>
    </location>
</feature>
<proteinExistence type="predicted"/>
<feature type="transmembrane region" description="Helical" evidence="5">
    <location>
        <begin position="81"/>
        <end position="101"/>
    </location>
</feature>
<feature type="transmembrane region" description="Helical" evidence="5">
    <location>
        <begin position="56"/>
        <end position="75"/>
    </location>
</feature>
<organism evidence="7 8">
    <name type="scientific">Candidatus Beckwithbacteria bacterium CG23_combo_of_CG06-09_8_20_14_all_34_8</name>
    <dbReference type="NCBI Taxonomy" id="1974497"/>
    <lineage>
        <taxon>Bacteria</taxon>
        <taxon>Candidatus Beckwithiibacteriota</taxon>
    </lineage>
</organism>
<keyword evidence="4 5" id="KW-0472">Membrane</keyword>
<gene>
    <name evidence="7" type="ORF">COX08_00585</name>
</gene>
<evidence type="ECO:0000259" key="6">
    <source>
        <dbReference type="Pfam" id="PF04932"/>
    </source>
</evidence>
<sequence length="419" mass="47761">MLITLLLLFPFGQLTKISLFNGTGSLYLHDILIIFYLIISIKKSPALIPKIIKHKYFIAFFISSLISLLLALEFLTYDQLLVSGLYLFRLLSYILVFYLLIHDVSLNKTDLKPYLIISFILNLILGFGQYFLFPSLEPLFAAGWDRHFNRLAGSWLDTGFTGLILSLQFLYLLNLDKVKIYTKSKNTLSHFQSKARNQETNASLDFSVVNSFEIARKNVEWGINNIYLRIILLFLTFTAVMLTYSRSSFLALLMGSVVLLLRKKMVKGIWFILGFFVIGLLLLPQTFGEGTKLLRMSTISSRLGSWEQGINLFVKKPILGYGFDSLRYVKKDIGLETIKWEVSHSAGGFENSLITLLATSGIVGTVLLLTWIIKLNIRNKHNPLVLASFVAVFVHGMFANSWFYPWVIIWLGLMLVLSD</sequence>
<dbReference type="GO" id="GO:0016020">
    <property type="term" value="C:membrane"/>
    <property type="evidence" value="ECO:0007669"/>
    <property type="project" value="UniProtKB-SubCell"/>
</dbReference>
<comment type="subcellular location">
    <subcellularLocation>
        <location evidence="1">Membrane</location>
        <topology evidence="1">Multi-pass membrane protein</topology>
    </subcellularLocation>
</comment>
<feature type="domain" description="O-antigen ligase-related" evidence="6">
    <location>
        <begin position="232"/>
        <end position="369"/>
    </location>
</feature>
<feature type="transmembrane region" description="Helical" evidence="5">
    <location>
        <begin position="24"/>
        <end position="44"/>
    </location>
</feature>
<dbReference type="Proteomes" id="UP000229459">
    <property type="component" value="Unassembled WGS sequence"/>
</dbReference>
<keyword evidence="3 5" id="KW-1133">Transmembrane helix</keyword>
<feature type="transmembrane region" description="Helical" evidence="5">
    <location>
        <begin position="385"/>
        <end position="417"/>
    </location>
</feature>
<dbReference type="AlphaFoldDB" id="A0A2H0B990"/>
<feature type="transmembrane region" description="Helical" evidence="5">
    <location>
        <begin position="353"/>
        <end position="373"/>
    </location>
</feature>
<name>A0A2H0B990_9BACT</name>
<evidence type="ECO:0000256" key="4">
    <source>
        <dbReference type="ARBA" id="ARBA00023136"/>
    </source>
</evidence>